<comment type="caution">
    <text evidence="1">The sequence shown here is derived from an EMBL/GenBank/DDBJ whole genome shotgun (WGS) entry which is preliminary data.</text>
</comment>
<reference evidence="1 2" key="1">
    <citation type="submission" date="2018-05" db="EMBL/GenBank/DDBJ databases">
        <title>Genomic Encyclopedia of Type Strains, Phase I: the one thousand microbial genomes (KMG-I) project.</title>
        <authorList>
            <person name="Kyrpides N."/>
        </authorList>
    </citation>
    <scope>NUCLEOTIDE SEQUENCE [LARGE SCALE GENOMIC DNA]</scope>
    <source>
        <strain evidence="1 2">DSM 15611</strain>
    </source>
</reference>
<proteinExistence type="predicted"/>
<evidence type="ECO:0000313" key="2">
    <source>
        <dbReference type="Proteomes" id="UP000248314"/>
    </source>
</evidence>
<organism evidence="1 2">
    <name type="scientific">Hoylesella shahii DSM 15611 = JCM 12083</name>
    <dbReference type="NCBI Taxonomy" id="1122991"/>
    <lineage>
        <taxon>Bacteria</taxon>
        <taxon>Pseudomonadati</taxon>
        <taxon>Bacteroidota</taxon>
        <taxon>Bacteroidia</taxon>
        <taxon>Bacteroidales</taxon>
        <taxon>Prevotellaceae</taxon>
        <taxon>Hoylesella</taxon>
    </lineage>
</organism>
<dbReference type="AlphaFoldDB" id="A0A318HQT7"/>
<gene>
    <name evidence="1" type="ORF">EJ73_02235</name>
</gene>
<dbReference type="EMBL" id="QJJX01000031">
    <property type="protein sequence ID" value="PXX20169.1"/>
    <property type="molecule type" value="Genomic_DNA"/>
</dbReference>
<accession>A0A318HQT7</accession>
<evidence type="ECO:0000313" key="1">
    <source>
        <dbReference type="EMBL" id="PXX20169.1"/>
    </source>
</evidence>
<dbReference type="Proteomes" id="UP000248314">
    <property type="component" value="Unassembled WGS sequence"/>
</dbReference>
<protein>
    <submittedName>
        <fullName evidence="1">Uncharacterized protein</fullName>
    </submittedName>
</protein>
<keyword evidence="2" id="KW-1185">Reference proteome</keyword>
<sequence>MNLANRPLLDKKAAQKHAFCPKFSLSPLRFTAILSTKSVFCTI</sequence>
<name>A0A318HQT7_9BACT</name>